<keyword evidence="6 7" id="KW-0368">Histidine biosynthesis</keyword>
<dbReference type="RefSeq" id="WP_078806701.1">
    <property type="nucleotide sequence ID" value="NZ_FUXI01000006.1"/>
</dbReference>
<evidence type="ECO:0000256" key="1">
    <source>
        <dbReference type="ARBA" id="ARBA00001933"/>
    </source>
</evidence>
<reference evidence="9 10" key="1">
    <citation type="submission" date="2017-02" db="EMBL/GenBank/DDBJ databases">
        <authorList>
            <person name="Peterson S.W."/>
        </authorList>
    </citation>
    <scope>NUCLEOTIDE SEQUENCE [LARGE SCALE GENOMIC DNA]</scope>
    <source>
        <strain evidence="9 10">ATCC BAA-1030</strain>
    </source>
</reference>
<dbReference type="PANTHER" id="PTHR43643">
    <property type="entry name" value="HISTIDINOL-PHOSPHATE AMINOTRANSFERASE 2"/>
    <property type="match status" value="1"/>
</dbReference>
<keyword evidence="3 7" id="KW-0032">Aminotransferase</keyword>
<dbReference type="Gene3D" id="3.40.640.10">
    <property type="entry name" value="Type I PLP-dependent aspartate aminotransferase-like (Major domain)"/>
    <property type="match status" value="1"/>
</dbReference>
<dbReference type="InterPro" id="IPR015422">
    <property type="entry name" value="PyrdxlP-dep_Trfase_small"/>
</dbReference>
<dbReference type="AlphaFoldDB" id="A0A1T4LPB5"/>
<protein>
    <recommendedName>
        <fullName evidence="7">Histidinol-phosphate aminotransferase</fullName>
        <ecNumber evidence="7">2.6.1.9</ecNumber>
    </recommendedName>
    <alternativeName>
        <fullName evidence="7">Imidazole acetol-phosphate transaminase</fullName>
    </alternativeName>
</protein>
<dbReference type="HAMAP" id="MF_01023">
    <property type="entry name" value="HisC_aminotrans_2"/>
    <property type="match status" value="1"/>
</dbReference>
<dbReference type="SUPFAM" id="SSF53383">
    <property type="entry name" value="PLP-dependent transferases"/>
    <property type="match status" value="1"/>
</dbReference>
<evidence type="ECO:0000256" key="4">
    <source>
        <dbReference type="ARBA" id="ARBA00022679"/>
    </source>
</evidence>
<dbReference type="GO" id="GO:0000105">
    <property type="term" value="P:L-histidine biosynthetic process"/>
    <property type="evidence" value="ECO:0007669"/>
    <property type="project" value="UniProtKB-UniRule"/>
</dbReference>
<dbReference type="GO" id="GO:0030170">
    <property type="term" value="F:pyridoxal phosphate binding"/>
    <property type="evidence" value="ECO:0007669"/>
    <property type="project" value="InterPro"/>
</dbReference>
<name>A0A1T4LPB5_9ENTE</name>
<evidence type="ECO:0000313" key="9">
    <source>
        <dbReference type="EMBL" id="SJZ56477.1"/>
    </source>
</evidence>
<dbReference type="PANTHER" id="PTHR43643:SF3">
    <property type="entry name" value="HISTIDINOL-PHOSPHATE AMINOTRANSFERASE"/>
    <property type="match status" value="1"/>
</dbReference>
<evidence type="ECO:0000256" key="5">
    <source>
        <dbReference type="ARBA" id="ARBA00022898"/>
    </source>
</evidence>
<keyword evidence="4 7" id="KW-0808">Transferase</keyword>
<proteinExistence type="inferred from homology"/>
<dbReference type="InterPro" id="IPR004839">
    <property type="entry name" value="Aminotransferase_I/II_large"/>
</dbReference>
<dbReference type="NCBIfam" id="TIGR01141">
    <property type="entry name" value="hisC"/>
    <property type="match status" value="1"/>
</dbReference>
<dbReference type="Gene3D" id="3.90.1150.10">
    <property type="entry name" value="Aspartate Aminotransferase, domain 1"/>
    <property type="match status" value="1"/>
</dbReference>
<dbReference type="GO" id="GO:0004400">
    <property type="term" value="F:histidinol-phosphate transaminase activity"/>
    <property type="evidence" value="ECO:0007669"/>
    <property type="project" value="UniProtKB-UniRule"/>
</dbReference>
<comment type="pathway">
    <text evidence="7">Amino-acid biosynthesis; L-histidine biosynthesis; L-histidine from 5-phospho-alpha-D-ribose 1-diphosphate: step 7/9.</text>
</comment>
<keyword evidence="5 7" id="KW-0663">Pyridoxal phosphate</keyword>
<evidence type="ECO:0000256" key="6">
    <source>
        <dbReference type="ARBA" id="ARBA00023102"/>
    </source>
</evidence>
<feature type="domain" description="Aminotransferase class I/classII large" evidence="8">
    <location>
        <begin position="20"/>
        <end position="341"/>
    </location>
</feature>
<dbReference type="InterPro" id="IPR015421">
    <property type="entry name" value="PyrdxlP-dep_Trfase_major"/>
</dbReference>
<organism evidence="9 10">
    <name type="scientific">Pilibacter termitis</name>
    <dbReference type="NCBI Taxonomy" id="263852"/>
    <lineage>
        <taxon>Bacteria</taxon>
        <taxon>Bacillati</taxon>
        <taxon>Bacillota</taxon>
        <taxon>Bacilli</taxon>
        <taxon>Lactobacillales</taxon>
        <taxon>Enterococcaceae</taxon>
        <taxon>Pilibacter</taxon>
    </lineage>
</organism>
<accession>A0A1T4LPB5</accession>
<evidence type="ECO:0000259" key="8">
    <source>
        <dbReference type="Pfam" id="PF00155"/>
    </source>
</evidence>
<dbReference type="CDD" id="cd00609">
    <property type="entry name" value="AAT_like"/>
    <property type="match status" value="1"/>
</dbReference>
<comment type="catalytic activity">
    <reaction evidence="7">
        <text>L-histidinol phosphate + 2-oxoglutarate = 3-(imidazol-4-yl)-2-oxopropyl phosphate + L-glutamate</text>
        <dbReference type="Rhea" id="RHEA:23744"/>
        <dbReference type="ChEBI" id="CHEBI:16810"/>
        <dbReference type="ChEBI" id="CHEBI:29985"/>
        <dbReference type="ChEBI" id="CHEBI:57766"/>
        <dbReference type="ChEBI" id="CHEBI:57980"/>
        <dbReference type="EC" id="2.6.1.9"/>
    </reaction>
</comment>
<comment type="cofactor">
    <cofactor evidence="1 7">
        <name>pyridoxal 5'-phosphate</name>
        <dbReference type="ChEBI" id="CHEBI:597326"/>
    </cofactor>
</comment>
<dbReference type="EMBL" id="FUXI01000006">
    <property type="protein sequence ID" value="SJZ56477.1"/>
    <property type="molecule type" value="Genomic_DNA"/>
</dbReference>
<dbReference type="EC" id="2.6.1.9" evidence="7"/>
<dbReference type="InterPro" id="IPR005861">
    <property type="entry name" value="HisP_aminotrans"/>
</dbReference>
<evidence type="ECO:0000256" key="7">
    <source>
        <dbReference type="HAMAP-Rule" id="MF_01023"/>
    </source>
</evidence>
<keyword evidence="10" id="KW-1185">Reference proteome</keyword>
<keyword evidence="7" id="KW-0028">Amino-acid biosynthesis</keyword>
<gene>
    <name evidence="7" type="primary">hisC</name>
    <name evidence="9" type="ORF">SAMN02745116_00748</name>
</gene>
<comment type="similarity">
    <text evidence="7">Belongs to the class-II pyridoxal-phosphate-dependent aminotransferase family. Histidinol-phosphate aminotransferase subfamily.</text>
</comment>
<dbReference type="InterPro" id="IPR015424">
    <property type="entry name" value="PyrdxlP-dep_Trfase"/>
</dbReference>
<comment type="subunit">
    <text evidence="2 7">Homodimer.</text>
</comment>
<dbReference type="Pfam" id="PF00155">
    <property type="entry name" value="Aminotran_1_2"/>
    <property type="match status" value="1"/>
</dbReference>
<dbReference type="InterPro" id="IPR050106">
    <property type="entry name" value="HistidinolP_aminotransfase"/>
</dbReference>
<sequence>MIGLKKITPYVAGEQPKLSKMIKINTNENAFPPSPKVLATLKEFDGDQLRLYSSLENENLTSALSKKLGISSDCITTGNGSDDVLALAFQSFFNSEYPVVFPDITYGFYTVWCELFDIPYMEIPLDDDFHPDFTKIPEKIGGIVLANPNAPTGIVQPLSKIEELLQCHPNVVVIVDEAYIEFGGKSAVALLDKYENLYITRTFSKDASLAGLRVGYGVGNKRLTEVIKAVKNAYNPYSVDQLAEALALAATQDSDYYREMNGKIIETREWLSKEVTRIGFNVLPSATNFILAEHERVPAGEIFDFLRENHVFVRYFPNKERIANFLRISIGTREEMEVVLKLLSEFVKKIEIQEQ</sequence>
<dbReference type="Proteomes" id="UP000190328">
    <property type="component" value="Unassembled WGS sequence"/>
</dbReference>
<evidence type="ECO:0000313" key="10">
    <source>
        <dbReference type="Proteomes" id="UP000190328"/>
    </source>
</evidence>
<dbReference type="OrthoDB" id="9813612at2"/>
<dbReference type="STRING" id="263852.SAMN02745116_00748"/>
<evidence type="ECO:0000256" key="2">
    <source>
        <dbReference type="ARBA" id="ARBA00011738"/>
    </source>
</evidence>
<dbReference type="UniPathway" id="UPA00031">
    <property type="reaction ID" value="UER00012"/>
</dbReference>
<feature type="modified residue" description="N6-(pyridoxal phosphate)lysine" evidence="7">
    <location>
        <position position="205"/>
    </location>
</feature>
<evidence type="ECO:0000256" key="3">
    <source>
        <dbReference type="ARBA" id="ARBA00022576"/>
    </source>
</evidence>